<evidence type="ECO:0000313" key="2">
    <source>
        <dbReference type="Proteomes" id="UP000265520"/>
    </source>
</evidence>
<dbReference type="EMBL" id="LXQA010726533">
    <property type="protein sequence ID" value="MCI67909.1"/>
    <property type="molecule type" value="Genomic_DNA"/>
</dbReference>
<dbReference type="AlphaFoldDB" id="A0A392U3A4"/>
<accession>A0A392U3A4</accession>
<organism evidence="1 2">
    <name type="scientific">Trifolium medium</name>
    <dbReference type="NCBI Taxonomy" id="97028"/>
    <lineage>
        <taxon>Eukaryota</taxon>
        <taxon>Viridiplantae</taxon>
        <taxon>Streptophyta</taxon>
        <taxon>Embryophyta</taxon>
        <taxon>Tracheophyta</taxon>
        <taxon>Spermatophyta</taxon>
        <taxon>Magnoliopsida</taxon>
        <taxon>eudicotyledons</taxon>
        <taxon>Gunneridae</taxon>
        <taxon>Pentapetalae</taxon>
        <taxon>rosids</taxon>
        <taxon>fabids</taxon>
        <taxon>Fabales</taxon>
        <taxon>Fabaceae</taxon>
        <taxon>Papilionoideae</taxon>
        <taxon>50 kb inversion clade</taxon>
        <taxon>NPAAA clade</taxon>
        <taxon>Hologalegina</taxon>
        <taxon>IRL clade</taxon>
        <taxon>Trifolieae</taxon>
        <taxon>Trifolium</taxon>
    </lineage>
</organism>
<comment type="caution">
    <text evidence="1">The sequence shown here is derived from an EMBL/GenBank/DDBJ whole genome shotgun (WGS) entry which is preliminary data.</text>
</comment>
<sequence length="75" mass="8709">MIRKMNQMMKCLLSKLRSSKNGIGDVRKHMVKHLVQEVVAIEIRKKIRKLATTVESLDTSLLIVLTYLLRTKARM</sequence>
<feature type="non-terminal residue" evidence="1">
    <location>
        <position position="75"/>
    </location>
</feature>
<reference evidence="1 2" key="1">
    <citation type="journal article" date="2018" name="Front. Plant Sci.">
        <title>Red Clover (Trifolium pratense) and Zigzag Clover (T. medium) - A Picture of Genomic Similarities and Differences.</title>
        <authorList>
            <person name="Dluhosova J."/>
            <person name="Istvanek J."/>
            <person name="Nedelnik J."/>
            <person name="Repkova J."/>
        </authorList>
    </citation>
    <scope>NUCLEOTIDE SEQUENCE [LARGE SCALE GENOMIC DNA]</scope>
    <source>
        <strain evidence="2">cv. 10/8</strain>
        <tissue evidence="1">Leaf</tissue>
    </source>
</reference>
<dbReference type="Proteomes" id="UP000265520">
    <property type="component" value="Unassembled WGS sequence"/>
</dbReference>
<name>A0A392U3A4_9FABA</name>
<keyword evidence="2" id="KW-1185">Reference proteome</keyword>
<protein>
    <submittedName>
        <fullName evidence="1">Uncharacterized protein</fullName>
    </submittedName>
</protein>
<proteinExistence type="predicted"/>
<evidence type="ECO:0000313" key="1">
    <source>
        <dbReference type="EMBL" id="MCI67909.1"/>
    </source>
</evidence>